<name>A0A501PKR6_9PROT</name>
<dbReference type="RefSeq" id="WP_139940294.1">
    <property type="nucleotide sequence ID" value="NZ_JBHSYP010000008.1"/>
</dbReference>
<dbReference type="AlphaFoldDB" id="A0A501PKR6"/>
<dbReference type="PROSITE" id="PS50931">
    <property type="entry name" value="HTH_LYSR"/>
    <property type="match status" value="1"/>
</dbReference>
<dbReference type="Pfam" id="PF00126">
    <property type="entry name" value="HTH_1"/>
    <property type="match status" value="1"/>
</dbReference>
<evidence type="ECO:0000256" key="3">
    <source>
        <dbReference type="ARBA" id="ARBA00023125"/>
    </source>
</evidence>
<dbReference type="InterPro" id="IPR000847">
    <property type="entry name" value="LysR_HTH_N"/>
</dbReference>
<dbReference type="Gene3D" id="3.40.190.10">
    <property type="entry name" value="Periplasmic binding protein-like II"/>
    <property type="match status" value="2"/>
</dbReference>
<dbReference type="Proteomes" id="UP000319148">
    <property type="component" value="Unassembled WGS sequence"/>
</dbReference>
<dbReference type="InterPro" id="IPR005119">
    <property type="entry name" value="LysR_subst-bd"/>
</dbReference>
<accession>A0A501PKR6</accession>
<dbReference type="Pfam" id="PF03466">
    <property type="entry name" value="LysR_substrate"/>
    <property type="match status" value="1"/>
</dbReference>
<dbReference type="PANTHER" id="PTHR30126">
    <property type="entry name" value="HTH-TYPE TRANSCRIPTIONAL REGULATOR"/>
    <property type="match status" value="1"/>
</dbReference>
<feature type="domain" description="HTH lysR-type" evidence="5">
    <location>
        <begin position="18"/>
        <end position="61"/>
    </location>
</feature>
<evidence type="ECO:0000256" key="4">
    <source>
        <dbReference type="ARBA" id="ARBA00023163"/>
    </source>
</evidence>
<keyword evidence="3" id="KW-0238">DNA-binding</keyword>
<dbReference type="Gene3D" id="1.10.10.10">
    <property type="entry name" value="Winged helix-like DNA-binding domain superfamily/Winged helix DNA-binding domain"/>
    <property type="match status" value="1"/>
</dbReference>
<evidence type="ECO:0000256" key="1">
    <source>
        <dbReference type="ARBA" id="ARBA00009437"/>
    </source>
</evidence>
<evidence type="ECO:0000313" key="7">
    <source>
        <dbReference type="Proteomes" id="UP000319148"/>
    </source>
</evidence>
<evidence type="ECO:0000256" key="2">
    <source>
        <dbReference type="ARBA" id="ARBA00023015"/>
    </source>
</evidence>
<dbReference type="InterPro" id="IPR036390">
    <property type="entry name" value="WH_DNA-bd_sf"/>
</dbReference>
<evidence type="ECO:0000259" key="5">
    <source>
        <dbReference type="PROSITE" id="PS50931"/>
    </source>
</evidence>
<dbReference type="GO" id="GO:0003700">
    <property type="term" value="F:DNA-binding transcription factor activity"/>
    <property type="evidence" value="ECO:0007669"/>
    <property type="project" value="InterPro"/>
</dbReference>
<dbReference type="GO" id="GO:0000976">
    <property type="term" value="F:transcription cis-regulatory region binding"/>
    <property type="evidence" value="ECO:0007669"/>
    <property type="project" value="TreeGrafter"/>
</dbReference>
<dbReference type="OrthoDB" id="8479357at2"/>
<keyword evidence="7" id="KW-1185">Reference proteome</keyword>
<dbReference type="PANTHER" id="PTHR30126:SF25">
    <property type="entry name" value="HTH-TYPE TRANSCRIPTIONAL REGULATOR METR"/>
    <property type="match status" value="1"/>
</dbReference>
<dbReference type="CDD" id="cd05466">
    <property type="entry name" value="PBP2_LTTR_substrate"/>
    <property type="match status" value="1"/>
</dbReference>
<comment type="caution">
    <text evidence="6">The sequence shown here is derived from an EMBL/GenBank/DDBJ whole genome shotgun (WGS) entry which is preliminary data.</text>
</comment>
<keyword evidence="2" id="KW-0805">Transcription regulation</keyword>
<dbReference type="SUPFAM" id="SSF46785">
    <property type="entry name" value="Winged helix' DNA-binding domain"/>
    <property type="match status" value="1"/>
</dbReference>
<sequence length="298" mass="32761">MIRLGLHHIAMIKSLGMTGNVSATARELGLGQSAVSHRMKEAERRAGASLFRREGHSIALTQAGRRLLGAAANILSELESAEKDIEQLCRGVDTIIRIGAACYAGFGWFPGFLKSLEARHPNCTAEIVAETSEDPAALLATNSADMVLTATPVERPDIKCLKLTDDRLVAVMASGHPLTHNNVADPRDIINYTYVTHHTYPEKGREYETIFRPLNLLPKRVISAGRTQALTEILLTGEAVTILPELAIGNQARRLGLRLLPILSDPKPVAWYALFKPKSRNASMEEELMRLLQESIRK</sequence>
<gene>
    <name evidence="6" type="ORF">FIV46_08115</name>
</gene>
<evidence type="ECO:0000313" key="6">
    <source>
        <dbReference type="EMBL" id="TPD60682.1"/>
    </source>
</evidence>
<comment type="similarity">
    <text evidence="1">Belongs to the LysR transcriptional regulatory family.</text>
</comment>
<dbReference type="SUPFAM" id="SSF53850">
    <property type="entry name" value="Periplasmic binding protein-like II"/>
    <property type="match status" value="1"/>
</dbReference>
<reference evidence="7" key="1">
    <citation type="submission" date="2019-06" db="EMBL/GenBank/DDBJ databases">
        <title>The complete genome of Emcibacter congregatus ZYLT.</title>
        <authorList>
            <person name="Zhao Z."/>
        </authorList>
    </citation>
    <scope>NUCLEOTIDE SEQUENCE [LARGE SCALE GENOMIC DNA]</scope>
    <source>
        <strain evidence="7">MCCC 1A06723</strain>
    </source>
</reference>
<organism evidence="6 7">
    <name type="scientific">Emcibacter nanhaiensis</name>
    <dbReference type="NCBI Taxonomy" id="1505037"/>
    <lineage>
        <taxon>Bacteria</taxon>
        <taxon>Pseudomonadati</taxon>
        <taxon>Pseudomonadota</taxon>
        <taxon>Alphaproteobacteria</taxon>
        <taxon>Emcibacterales</taxon>
        <taxon>Emcibacteraceae</taxon>
        <taxon>Emcibacter</taxon>
    </lineage>
</organism>
<dbReference type="InterPro" id="IPR036388">
    <property type="entry name" value="WH-like_DNA-bd_sf"/>
</dbReference>
<keyword evidence="4" id="KW-0804">Transcription</keyword>
<proteinExistence type="inferred from homology"/>
<protein>
    <submittedName>
        <fullName evidence="6">LysR family transcriptional regulator</fullName>
    </submittedName>
</protein>
<dbReference type="EMBL" id="VFIY01000006">
    <property type="protein sequence ID" value="TPD60682.1"/>
    <property type="molecule type" value="Genomic_DNA"/>
</dbReference>